<organism evidence="1">
    <name type="scientific">freshwater metagenome</name>
    <dbReference type="NCBI Taxonomy" id="449393"/>
    <lineage>
        <taxon>unclassified sequences</taxon>
        <taxon>metagenomes</taxon>
        <taxon>ecological metagenomes</taxon>
    </lineage>
</organism>
<evidence type="ECO:0000313" key="1">
    <source>
        <dbReference type="EMBL" id="CAB4912211.1"/>
    </source>
</evidence>
<dbReference type="AlphaFoldDB" id="A0A6J7GUR3"/>
<name>A0A6J7GUR3_9ZZZZ</name>
<proteinExistence type="predicted"/>
<protein>
    <submittedName>
        <fullName evidence="1">Unannotated protein</fullName>
    </submittedName>
</protein>
<reference evidence="1" key="1">
    <citation type="submission" date="2020-05" db="EMBL/GenBank/DDBJ databases">
        <authorList>
            <person name="Chiriac C."/>
            <person name="Salcher M."/>
            <person name="Ghai R."/>
            <person name="Kavagutti S V."/>
        </authorList>
    </citation>
    <scope>NUCLEOTIDE SEQUENCE</scope>
</reference>
<dbReference type="EMBL" id="CAFBMK010000062">
    <property type="protein sequence ID" value="CAB4912211.1"/>
    <property type="molecule type" value="Genomic_DNA"/>
</dbReference>
<accession>A0A6J7GUR3</accession>
<gene>
    <name evidence="1" type="ORF">UFOPK3564_01324</name>
</gene>
<sequence>MQYGYDVTGSSADEIAVAAADGARAFAGDTWQVDDVRIVVSAQARTTEGRVLSYLGECTARLSPAPNVDDPTDA</sequence>